<dbReference type="PANTHER" id="PTHR32332">
    <property type="entry name" value="2-NITROPROPANE DIOXYGENASE"/>
    <property type="match status" value="1"/>
</dbReference>
<feature type="region of interest" description="Disordered" evidence="4">
    <location>
        <begin position="1"/>
        <end position="49"/>
    </location>
</feature>
<organism evidence="5 6">
    <name type="scientific">Corallococcus caeni</name>
    <dbReference type="NCBI Taxonomy" id="3082388"/>
    <lineage>
        <taxon>Bacteria</taxon>
        <taxon>Pseudomonadati</taxon>
        <taxon>Myxococcota</taxon>
        <taxon>Myxococcia</taxon>
        <taxon>Myxococcales</taxon>
        <taxon>Cystobacterineae</taxon>
        <taxon>Myxococcaceae</taxon>
        <taxon>Corallococcus</taxon>
    </lineage>
</organism>
<gene>
    <name evidence="5" type="primary">fabK</name>
    <name evidence="5" type="ORF">ASNO1_47690</name>
</gene>
<accession>A0ABQ6QWY8</accession>
<dbReference type="InterPro" id="IPR004136">
    <property type="entry name" value="NMO"/>
</dbReference>
<sequence length="412" mass="43880">MKARYESILSGDAMNGANDGRPGQPPGSSEDEAPQADGEAEAAGLEARPKPKPIYVLEGNTLKTRLTRDVGIHYPFVGAGMAFVSLPPLVVAVSEAGGLGMLGTAPEPPGVLEARLKAIQAGTQRPYGVDFIVDKLEPHGFTTRDHVDTCIAAKVPVVVFHWTLPPREWIQALQAAGTRVWVQAGTEDLARQALDAGAQGLIAQGRQAGGRNLGSTPTLALVKAFRKLTDAVPVLAAGGIADGFSAARALHHGADGVWVGTRLVASVEAYAHPLYKQRLVDGDAGDTAMTTLFGPEWPGKRMRVIRNRVVREWAGRESSVPPTSESEAIGTTRLFPGVLDVRYVMPKFSSFLPTPDTQGDLEEMSLPAGGASMSRIDTVQPAGQIVVEMMERARRLLESPEGLDEEDEDDRG</sequence>
<dbReference type="Gene3D" id="3.20.20.70">
    <property type="entry name" value="Aldolase class I"/>
    <property type="match status" value="1"/>
</dbReference>
<comment type="caution">
    <text evidence="5">The sequence shown here is derived from an EMBL/GenBank/DDBJ whole genome shotgun (WGS) entry which is preliminary data.</text>
</comment>
<dbReference type="InterPro" id="IPR013785">
    <property type="entry name" value="Aldolase_TIM"/>
</dbReference>
<keyword evidence="6" id="KW-1185">Reference proteome</keyword>
<dbReference type="EMBL" id="BTTX01000004">
    <property type="protein sequence ID" value="GMU08516.1"/>
    <property type="molecule type" value="Genomic_DNA"/>
</dbReference>
<keyword evidence="1" id="KW-0285">Flavoprotein</keyword>
<dbReference type="Pfam" id="PF03060">
    <property type="entry name" value="NMO"/>
    <property type="match status" value="1"/>
</dbReference>
<reference evidence="5 6" key="1">
    <citation type="journal article" date="2024" name="Arch. Microbiol.">
        <title>Corallococcus caeni sp. nov., a novel myxobacterium isolated from activated sludge.</title>
        <authorList>
            <person name="Tomita S."/>
            <person name="Nakai R."/>
            <person name="Kuroda K."/>
            <person name="Kurashita H."/>
            <person name="Hatamoto M."/>
            <person name="Yamaguchi T."/>
            <person name="Narihiro T."/>
        </authorList>
    </citation>
    <scope>NUCLEOTIDE SEQUENCE [LARGE SCALE GENOMIC DNA]</scope>
    <source>
        <strain evidence="5 6">NO1</strain>
    </source>
</reference>
<evidence type="ECO:0000256" key="4">
    <source>
        <dbReference type="SAM" id="MobiDB-lite"/>
    </source>
</evidence>
<keyword evidence="3" id="KW-0560">Oxidoreductase</keyword>
<dbReference type="Proteomes" id="UP001342631">
    <property type="component" value="Unassembled WGS sequence"/>
</dbReference>
<evidence type="ECO:0000256" key="3">
    <source>
        <dbReference type="ARBA" id="ARBA00023002"/>
    </source>
</evidence>
<dbReference type="PANTHER" id="PTHR32332:SF20">
    <property type="entry name" value="2-NITROPROPANE DIOXYGENASE-LIKE PROTEIN"/>
    <property type="match status" value="1"/>
</dbReference>
<feature type="compositionally biased region" description="Acidic residues" evidence="4">
    <location>
        <begin position="29"/>
        <end position="40"/>
    </location>
</feature>
<evidence type="ECO:0000313" key="6">
    <source>
        <dbReference type="Proteomes" id="UP001342631"/>
    </source>
</evidence>
<protein>
    <submittedName>
        <fullName evidence="5">Enoyl-[acyl-carrier-protein] reductase FabK</fullName>
    </submittedName>
</protein>
<evidence type="ECO:0000256" key="1">
    <source>
        <dbReference type="ARBA" id="ARBA00022630"/>
    </source>
</evidence>
<evidence type="ECO:0000313" key="5">
    <source>
        <dbReference type="EMBL" id="GMU08516.1"/>
    </source>
</evidence>
<dbReference type="SUPFAM" id="SSF51412">
    <property type="entry name" value="Inosine monophosphate dehydrogenase (IMPDH)"/>
    <property type="match status" value="1"/>
</dbReference>
<proteinExistence type="predicted"/>
<name>A0ABQ6QWY8_9BACT</name>
<dbReference type="CDD" id="cd04730">
    <property type="entry name" value="NPD_like"/>
    <property type="match status" value="1"/>
</dbReference>
<evidence type="ECO:0000256" key="2">
    <source>
        <dbReference type="ARBA" id="ARBA00022643"/>
    </source>
</evidence>
<keyword evidence="2" id="KW-0288">FMN</keyword>